<evidence type="ECO:0000256" key="3">
    <source>
        <dbReference type="ARBA" id="ARBA00023159"/>
    </source>
</evidence>
<dbReference type="GO" id="GO:0003700">
    <property type="term" value="F:DNA-binding transcription factor activity"/>
    <property type="evidence" value="ECO:0007669"/>
    <property type="project" value="InterPro"/>
</dbReference>
<organism evidence="6">
    <name type="scientific">bioreactor metagenome</name>
    <dbReference type="NCBI Taxonomy" id="1076179"/>
    <lineage>
        <taxon>unclassified sequences</taxon>
        <taxon>metagenomes</taxon>
        <taxon>ecological metagenomes</taxon>
    </lineage>
</organism>
<dbReference type="CDD" id="cd01106">
    <property type="entry name" value="HTH_TipAL-Mta"/>
    <property type="match status" value="1"/>
</dbReference>
<dbReference type="SUPFAM" id="SSF89082">
    <property type="entry name" value="Antibiotic binding domain of TipA-like multidrug resistance regulators"/>
    <property type="match status" value="1"/>
</dbReference>
<dbReference type="SUPFAM" id="SSF46955">
    <property type="entry name" value="Putative DNA-binding domain"/>
    <property type="match status" value="1"/>
</dbReference>
<evidence type="ECO:0000256" key="1">
    <source>
        <dbReference type="ARBA" id="ARBA00023015"/>
    </source>
</evidence>
<evidence type="ECO:0000259" key="5">
    <source>
        <dbReference type="PROSITE" id="PS50937"/>
    </source>
</evidence>
<dbReference type="PROSITE" id="PS50937">
    <property type="entry name" value="HTH_MERR_2"/>
    <property type="match status" value="1"/>
</dbReference>
<accession>A0A645FJ66</accession>
<dbReference type="Gene3D" id="1.10.490.50">
    <property type="entry name" value="Antibiotic binding domain of TipA-like multidrug resistance regulators"/>
    <property type="match status" value="1"/>
</dbReference>
<feature type="domain" description="HTH merR-type" evidence="5">
    <location>
        <begin position="1"/>
        <end position="69"/>
    </location>
</feature>
<reference evidence="6" key="1">
    <citation type="submission" date="2019-08" db="EMBL/GenBank/DDBJ databases">
        <authorList>
            <person name="Kucharzyk K."/>
            <person name="Murdoch R.W."/>
            <person name="Higgins S."/>
            <person name="Loffler F."/>
        </authorList>
    </citation>
    <scope>NUCLEOTIDE SEQUENCE</scope>
</reference>
<dbReference type="Pfam" id="PF13411">
    <property type="entry name" value="MerR_1"/>
    <property type="match status" value="1"/>
</dbReference>
<dbReference type="InterPro" id="IPR012925">
    <property type="entry name" value="TipAS_dom"/>
</dbReference>
<evidence type="ECO:0000313" key="6">
    <source>
        <dbReference type="EMBL" id="MPN13562.1"/>
    </source>
</evidence>
<dbReference type="InterPro" id="IPR047057">
    <property type="entry name" value="MerR_fam"/>
</dbReference>
<evidence type="ECO:0000256" key="2">
    <source>
        <dbReference type="ARBA" id="ARBA00023125"/>
    </source>
</evidence>
<evidence type="ECO:0000256" key="4">
    <source>
        <dbReference type="ARBA" id="ARBA00023163"/>
    </source>
</evidence>
<sequence length="243" mass="28208">MRINEVAKLTGVTVRTLNYYDQIGLLKPSRITEAGYRLYDQEALTALQQILFFRELDFSLQEIREITGRPGYDRREALEKHREMLLKKRERIEGLIGLVDRTLKGENGMSFQEFDKTEIEEMKEKYAAEVRERWGGTAAYQEEREKTAKYDKDKWSAVNDEGAALMRAFAEHRNEAPESAAVQELVCQWKDYITNNFYHCTDEILAGLGVMYVEDQRFTENIDKNGAGTAAFMAKAIEIYCRK</sequence>
<dbReference type="InterPro" id="IPR009061">
    <property type="entry name" value="DNA-bd_dom_put_sf"/>
</dbReference>
<dbReference type="GO" id="GO:0003677">
    <property type="term" value="F:DNA binding"/>
    <property type="evidence" value="ECO:0007669"/>
    <property type="project" value="UniProtKB-KW"/>
</dbReference>
<comment type="caution">
    <text evidence="6">The sequence shown here is derived from an EMBL/GenBank/DDBJ whole genome shotgun (WGS) entry which is preliminary data.</text>
</comment>
<dbReference type="PANTHER" id="PTHR30204:SF90">
    <property type="entry name" value="HTH-TYPE TRANSCRIPTIONAL ACTIVATOR MTA"/>
    <property type="match status" value="1"/>
</dbReference>
<dbReference type="PANTHER" id="PTHR30204">
    <property type="entry name" value="REDOX-CYCLING DRUG-SENSING TRANSCRIPTIONAL ACTIVATOR SOXR"/>
    <property type="match status" value="1"/>
</dbReference>
<protein>
    <submittedName>
        <fullName evidence="6">HTH-type transcriptional activator mta</fullName>
    </submittedName>
</protein>
<keyword evidence="2" id="KW-0238">DNA-binding</keyword>
<dbReference type="SMART" id="SM00422">
    <property type="entry name" value="HTH_MERR"/>
    <property type="match status" value="1"/>
</dbReference>
<dbReference type="InterPro" id="IPR000551">
    <property type="entry name" value="MerR-type_HTH_dom"/>
</dbReference>
<keyword evidence="4" id="KW-0804">Transcription</keyword>
<proteinExistence type="predicted"/>
<dbReference type="Gene3D" id="1.10.1660.10">
    <property type="match status" value="1"/>
</dbReference>
<dbReference type="Pfam" id="PF07739">
    <property type="entry name" value="TipAS"/>
    <property type="match status" value="1"/>
</dbReference>
<dbReference type="InterPro" id="IPR036244">
    <property type="entry name" value="TipA-like_antibiotic-bd"/>
</dbReference>
<name>A0A645FJ66_9ZZZZ</name>
<dbReference type="EMBL" id="VSSQ01060064">
    <property type="protein sequence ID" value="MPN13562.1"/>
    <property type="molecule type" value="Genomic_DNA"/>
</dbReference>
<dbReference type="AlphaFoldDB" id="A0A645FJ66"/>
<keyword evidence="1" id="KW-0805">Transcription regulation</keyword>
<gene>
    <name evidence="6" type="primary">mta_24</name>
    <name evidence="6" type="ORF">SDC9_160884</name>
</gene>
<keyword evidence="3" id="KW-0010">Activator</keyword>